<name>A0A363NWJ7_9SPHI</name>
<keyword evidence="2" id="KW-1185">Reference proteome</keyword>
<sequence length="117" mass="13434">MDKKLGLKVKVNGNPVTNAGFDKDDYVLVGNVTFVERNNGSKEFTLNVSGMDNEQDDNVYWYGTELKEGDTVTFEVIEPPFDDPQTRTKSDIDQEARIKSKLEHYHLLKEKLKDHIK</sequence>
<proteinExistence type="predicted"/>
<gene>
    <name evidence="1" type="ORF">DCO56_09480</name>
</gene>
<dbReference type="Proteomes" id="UP000250831">
    <property type="component" value="Unassembled WGS sequence"/>
</dbReference>
<reference evidence="1 2" key="1">
    <citation type="submission" date="2018-04" db="EMBL/GenBank/DDBJ databases">
        <title>Sphingobacterium sp. M46 Genome.</title>
        <authorList>
            <person name="Cheng J."/>
            <person name="Li Y."/>
        </authorList>
    </citation>
    <scope>NUCLEOTIDE SEQUENCE [LARGE SCALE GENOMIC DNA]</scope>
    <source>
        <strain evidence="1 2">M46</strain>
    </source>
</reference>
<evidence type="ECO:0000313" key="2">
    <source>
        <dbReference type="Proteomes" id="UP000250831"/>
    </source>
</evidence>
<dbReference type="RefSeq" id="WP_108633492.1">
    <property type="nucleotide sequence ID" value="NZ_QCXX01000002.1"/>
</dbReference>
<accession>A0A363NWJ7</accession>
<protein>
    <submittedName>
        <fullName evidence="1">Uncharacterized protein</fullName>
    </submittedName>
</protein>
<dbReference type="OrthoDB" id="1442549at2"/>
<organism evidence="1 2">
    <name type="scientific">Sphingobacterium athyrii</name>
    <dbReference type="NCBI Taxonomy" id="2152717"/>
    <lineage>
        <taxon>Bacteria</taxon>
        <taxon>Pseudomonadati</taxon>
        <taxon>Bacteroidota</taxon>
        <taxon>Sphingobacteriia</taxon>
        <taxon>Sphingobacteriales</taxon>
        <taxon>Sphingobacteriaceae</taxon>
        <taxon>Sphingobacterium</taxon>
    </lineage>
</organism>
<dbReference type="AlphaFoldDB" id="A0A363NWJ7"/>
<comment type="caution">
    <text evidence="1">The sequence shown here is derived from an EMBL/GenBank/DDBJ whole genome shotgun (WGS) entry which is preliminary data.</text>
</comment>
<evidence type="ECO:0000313" key="1">
    <source>
        <dbReference type="EMBL" id="PUV25159.1"/>
    </source>
</evidence>
<dbReference type="EMBL" id="QCXX01000002">
    <property type="protein sequence ID" value="PUV25159.1"/>
    <property type="molecule type" value="Genomic_DNA"/>
</dbReference>